<dbReference type="Proteomes" id="UP000743107">
    <property type="component" value="Unassembled WGS sequence"/>
</dbReference>
<name>A0AA40X903_PEDPE</name>
<proteinExistence type="predicted"/>
<organism evidence="1 2">
    <name type="scientific">Pediococcus pentosaceus</name>
    <dbReference type="NCBI Taxonomy" id="1255"/>
    <lineage>
        <taxon>Bacteria</taxon>
        <taxon>Bacillati</taxon>
        <taxon>Bacillota</taxon>
        <taxon>Bacilli</taxon>
        <taxon>Lactobacillales</taxon>
        <taxon>Lactobacillaceae</taxon>
        <taxon>Pediococcus</taxon>
    </lineage>
</organism>
<reference evidence="1" key="1">
    <citation type="submission" date="2020-11" db="EMBL/GenBank/DDBJ databases">
        <title>Antibiotic susceptibility profiles of Pediococcus pentosaceus from various origins and their implications for the safety assessment of strains with food-technology applications.</title>
        <authorList>
            <person name="Shani N."/>
            <person name="Oberhaensli S."/>
            <person name="Arias E."/>
        </authorList>
    </citation>
    <scope>NUCLEOTIDE SEQUENCE</scope>
    <source>
        <strain evidence="1">FAM 19164</strain>
    </source>
</reference>
<sequence>MELRATKLNRRSMAFLEFMEYGFEAIQKNDTEIKSSTSHERLEKIANQYSLFIYQTKQVVAQLADMCDGIDSSLSTVSRDIEEHEIRDTKLQRLLKLLQNRRTPEELNIPINNEPASKFIAEQDSLLMIVEELLSGNDNDFEKDMADFELETFV</sequence>
<accession>A0AA40X903</accession>
<dbReference type="EMBL" id="JADOFV010000003">
    <property type="protein sequence ID" value="MBF7127260.1"/>
    <property type="molecule type" value="Genomic_DNA"/>
</dbReference>
<evidence type="ECO:0000313" key="1">
    <source>
        <dbReference type="EMBL" id="MBF7127260.1"/>
    </source>
</evidence>
<dbReference type="AlphaFoldDB" id="A0AA40X903"/>
<dbReference type="RefSeq" id="WP_195751939.1">
    <property type="nucleotide sequence ID" value="NZ_JADOFV010000003.1"/>
</dbReference>
<gene>
    <name evidence="1" type="ORF">ITQ97_05510</name>
</gene>
<evidence type="ECO:0000313" key="2">
    <source>
        <dbReference type="Proteomes" id="UP000743107"/>
    </source>
</evidence>
<protein>
    <submittedName>
        <fullName evidence="1">Uncharacterized protein</fullName>
    </submittedName>
</protein>
<comment type="caution">
    <text evidence="1">The sequence shown here is derived from an EMBL/GenBank/DDBJ whole genome shotgun (WGS) entry which is preliminary data.</text>
</comment>